<reference evidence="3 4" key="1">
    <citation type="journal article" date="2020" name="Microorganisms">
        <title>Osmotic Adaptation and Compatible Solute Biosynthesis of Phototrophic Bacteria as Revealed from Genome Analyses.</title>
        <authorList>
            <person name="Imhoff J.F."/>
            <person name="Rahn T."/>
            <person name="Kunzel S."/>
            <person name="Keller A."/>
            <person name="Neulinger S.C."/>
        </authorList>
    </citation>
    <scope>NUCLEOTIDE SEQUENCE [LARGE SCALE GENOMIC DNA]</scope>
    <source>
        <strain evidence="3 4">DSM 15382</strain>
    </source>
</reference>
<dbReference type="Gene3D" id="3.40.190.150">
    <property type="entry name" value="Bordetella uptake gene, domain 1"/>
    <property type="match status" value="1"/>
</dbReference>
<accession>A0ABS1CRA0</accession>
<evidence type="ECO:0008006" key="5">
    <source>
        <dbReference type="Google" id="ProtNLM"/>
    </source>
</evidence>
<gene>
    <name evidence="3" type="ORF">CKO45_01815</name>
</gene>
<proteinExistence type="inferred from homology"/>
<sequence>MGAFAHEEMAVLDGVAGQHLAISRPHGPRASRANRRRAEMPCGVSPRRHRSGALGPARAPWPTACCPHPDCPRPGKEGPAMQRLMQLFAAALCLLLGQAAGALAADPWPARPVRIVVVFPPGGSSDIVARVLAEALTPKLGQRVVVDNRPGAGGTLAAAHVAQQPADGYTLLLSNTAPIVTSPPLYSKPGYDPQASFTHVSYIGATYMVVVTNLAVPAQDLKGLMAWMRAQPQPVSFGTSGAGSVGHVVGTMFAQQTGIPLNHAPYRGSQPMQADLLGGSILLSFDTLPENVENIRAGRLRAHAITAPARSPSVPDVPTAAEAGLPNLLAQNWLGLSAPAGLPAPIVERLHAEVQAALRTQAMQDRLAQVGIVPGFMTQADFVRFVGEQIDTVGGMVKAMGIRND</sequence>
<dbReference type="Proteomes" id="UP000697995">
    <property type="component" value="Unassembled WGS sequence"/>
</dbReference>
<dbReference type="PANTHER" id="PTHR42928:SF5">
    <property type="entry name" value="BLR1237 PROTEIN"/>
    <property type="match status" value="1"/>
</dbReference>
<dbReference type="PANTHER" id="PTHR42928">
    <property type="entry name" value="TRICARBOXYLATE-BINDING PROTEIN"/>
    <property type="match status" value="1"/>
</dbReference>
<dbReference type="InterPro" id="IPR042100">
    <property type="entry name" value="Bug_dom1"/>
</dbReference>
<dbReference type="CDD" id="cd07012">
    <property type="entry name" value="PBP2_Bug_TTT"/>
    <property type="match status" value="1"/>
</dbReference>
<comment type="caution">
    <text evidence="3">The sequence shown here is derived from an EMBL/GenBank/DDBJ whole genome shotgun (WGS) entry which is preliminary data.</text>
</comment>
<evidence type="ECO:0000313" key="3">
    <source>
        <dbReference type="EMBL" id="MBK1656963.1"/>
    </source>
</evidence>
<dbReference type="Gene3D" id="3.40.190.10">
    <property type="entry name" value="Periplasmic binding protein-like II"/>
    <property type="match status" value="1"/>
</dbReference>
<dbReference type="EMBL" id="NRSG01000006">
    <property type="protein sequence ID" value="MBK1656963.1"/>
    <property type="molecule type" value="Genomic_DNA"/>
</dbReference>
<evidence type="ECO:0000313" key="4">
    <source>
        <dbReference type="Proteomes" id="UP000697995"/>
    </source>
</evidence>
<feature type="compositionally biased region" description="Basic residues" evidence="2">
    <location>
        <begin position="26"/>
        <end position="35"/>
    </location>
</feature>
<name>A0ABS1CRA0_9PROT</name>
<dbReference type="Pfam" id="PF03401">
    <property type="entry name" value="TctC"/>
    <property type="match status" value="1"/>
</dbReference>
<feature type="region of interest" description="Disordered" evidence="2">
    <location>
        <begin position="22"/>
        <end position="57"/>
    </location>
</feature>
<comment type="similarity">
    <text evidence="1">Belongs to the UPF0065 (bug) family.</text>
</comment>
<evidence type="ECO:0000256" key="2">
    <source>
        <dbReference type="SAM" id="MobiDB-lite"/>
    </source>
</evidence>
<protein>
    <recommendedName>
        <fullName evidence="5">Tripartite tricarboxylate transporter substrate binding protein</fullName>
    </recommendedName>
</protein>
<organism evidence="3 4">
    <name type="scientific">Paracraurococcus ruber</name>
    <dbReference type="NCBI Taxonomy" id="77675"/>
    <lineage>
        <taxon>Bacteria</taxon>
        <taxon>Pseudomonadati</taxon>
        <taxon>Pseudomonadota</taxon>
        <taxon>Alphaproteobacteria</taxon>
        <taxon>Acetobacterales</taxon>
        <taxon>Roseomonadaceae</taxon>
        <taxon>Paracraurococcus</taxon>
    </lineage>
</organism>
<evidence type="ECO:0000256" key="1">
    <source>
        <dbReference type="ARBA" id="ARBA00006987"/>
    </source>
</evidence>
<dbReference type="InterPro" id="IPR005064">
    <property type="entry name" value="BUG"/>
</dbReference>
<keyword evidence="4" id="KW-1185">Reference proteome</keyword>